<name>A0ABW4SG54_9BACL</name>
<dbReference type="InterPro" id="IPR014197">
    <property type="entry name" value="Sporulation_prot_YunB"/>
</dbReference>
<dbReference type="NCBIfam" id="TIGR02832">
    <property type="entry name" value="spo_yunB"/>
    <property type="match status" value="1"/>
</dbReference>
<dbReference type="EMBL" id="JBHUGI010000010">
    <property type="protein sequence ID" value="MFD1927537.1"/>
    <property type="molecule type" value="Genomic_DNA"/>
</dbReference>
<dbReference type="Proteomes" id="UP001597218">
    <property type="component" value="Unassembled WGS sequence"/>
</dbReference>
<reference evidence="3" key="1">
    <citation type="journal article" date="2019" name="Int. J. Syst. Evol. Microbiol.">
        <title>The Global Catalogue of Microorganisms (GCM) 10K type strain sequencing project: providing services to taxonomists for standard genome sequencing and annotation.</title>
        <authorList>
            <consortium name="The Broad Institute Genomics Platform"/>
            <consortium name="The Broad Institute Genome Sequencing Center for Infectious Disease"/>
            <person name="Wu L."/>
            <person name="Ma J."/>
        </authorList>
    </citation>
    <scope>NUCLEOTIDE SEQUENCE [LARGE SCALE GENOMIC DNA]</scope>
    <source>
        <strain evidence="3">CGMCC 4.7177</strain>
    </source>
</reference>
<proteinExistence type="predicted"/>
<evidence type="ECO:0000313" key="3">
    <source>
        <dbReference type="Proteomes" id="UP001597218"/>
    </source>
</evidence>
<dbReference type="RefSeq" id="WP_381536195.1">
    <property type="nucleotide sequence ID" value="NZ_JBHUGI010000010.1"/>
</dbReference>
<dbReference type="Pfam" id="PF09560">
    <property type="entry name" value="Spore_YunB"/>
    <property type="match status" value="1"/>
</dbReference>
<keyword evidence="1" id="KW-0472">Membrane</keyword>
<keyword evidence="1" id="KW-1133">Transmembrane helix</keyword>
<dbReference type="PIRSF" id="PIRSF021383">
    <property type="entry name" value="YunB"/>
    <property type="match status" value="1"/>
</dbReference>
<evidence type="ECO:0000313" key="2">
    <source>
        <dbReference type="EMBL" id="MFD1927537.1"/>
    </source>
</evidence>
<keyword evidence="3" id="KW-1185">Reference proteome</keyword>
<keyword evidence="1" id="KW-0812">Transmembrane</keyword>
<comment type="caution">
    <text evidence="2">The sequence shown here is derived from an EMBL/GenBank/DDBJ whole genome shotgun (WGS) entry which is preliminary data.</text>
</comment>
<feature type="transmembrane region" description="Helical" evidence="1">
    <location>
        <begin position="21"/>
        <end position="39"/>
    </location>
</feature>
<protein>
    <submittedName>
        <fullName evidence="2">Sporulation protein YunB</fullName>
    </submittedName>
</protein>
<accession>A0ABW4SG54</accession>
<organism evidence="2 3">
    <name type="scientific">Sporosarcina siberiensis</name>
    <dbReference type="NCBI Taxonomy" id="1365606"/>
    <lineage>
        <taxon>Bacteria</taxon>
        <taxon>Bacillati</taxon>
        <taxon>Bacillota</taxon>
        <taxon>Bacilli</taxon>
        <taxon>Bacillales</taxon>
        <taxon>Caryophanaceae</taxon>
        <taxon>Sporosarcina</taxon>
    </lineage>
</organism>
<sequence length="261" mass="28773">MKFHGQVKRRPRRRLRKRKMIPLLIPAILFAIVFFLYFVNMKLTPIYMDFAEMQTEKIASQVISSAINSRVANVLDVNDIIVNIPPSESGGIVGAKFNTEIINRVLAEIQILVQQHLDQAESGNVDLLPPSGEIDYDPQAMEDRGGIVFLIPMGQAIGIPLLGNLGPKIPIRLHVIGEVQATPETTIKEFGINNASIEVNVLLVVNVQIIVPFATKNTIVKTKVPIAAGLFKGDVPPIYNKGADGITPQIEIPFKLPEDKE</sequence>
<evidence type="ECO:0000256" key="1">
    <source>
        <dbReference type="SAM" id="Phobius"/>
    </source>
</evidence>
<gene>
    <name evidence="2" type="primary">yunB</name>
    <name evidence="2" type="ORF">ACFSFY_05590</name>
</gene>